<dbReference type="InterPro" id="IPR036291">
    <property type="entry name" value="NAD(P)-bd_dom_sf"/>
</dbReference>
<evidence type="ECO:0000313" key="2">
    <source>
        <dbReference type="EMBL" id="SDP45906.1"/>
    </source>
</evidence>
<organism evidence="2 3">
    <name type="scientific">Paracidovorax cattleyae</name>
    <dbReference type="NCBI Taxonomy" id="80868"/>
    <lineage>
        <taxon>Bacteria</taxon>
        <taxon>Pseudomonadati</taxon>
        <taxon>Pseudomonadota</taxon>
        <taxon>Betaproteobacteria</taxon>
        <taxon>Burkholderiales</taxon>
        <taxon>Comamonadaceae</taxon>
        <taxon>Paracidovorax</taxon>
    </lineage>
</organism>
<dbReference type="EMBL" id="FNJL01000013">
    <property type="protein sequence ID" value="SDP45906.1"/>
    <property type="molecule type" value="Genomic_DNA"/>
</dbReference>
<dbReference type="PANTHER" id="PTHR45033:SF2">
    <property type="entry name" value="ZINC-TYPE ALCOHOL DEHYDROGENASE-LIKE PROTEIN C1773.06C"/>
    <property type="match status" value="1"/>
</dbReference>
<feature type="domain" description="Enoyl reductase (ER)" evidence="1">
    <location>
        <begin position="16"/>
        <end position="334"/>
    </location>
</feature>
<dbReference type="Proteomes" id="UP000199317">
    <property type="component" value="Unassembled WGS sequence"/>
</dbReference>
<dbReference type="InterPro" id="IPR020843">
    <property type="entry name" value="ER"/>
</dbReference>
<dbReference type="GO" id="GO:0016491">
    <property type="term" value="F:oxidoreductase activity"/>
    <property type="evidence" value="ECO:0007669"/>
    <property type="project" value="InterPro"/>
</dbReference>
<dbReference type="Gene3D" id="3.40.50.720">
    <property type="entry name" value="NAD(P)-binding Rossmann-like Domain"/>
    <property type="match status" value="1"/>
</dbReference>
<reference evidence="3" key="1">
    <citation type="submission" date="2016-10" db="EMBL/GenBank/DDBJ databases">
        <authorList>
            <person name="Varghese N."/>
            <person name="Submissions S."/>
        </authorList>
    </citation>
    <scope>NUCLEOTIDE SEQUENCE [LARGE SCALE GENOMIC DNA]</scope>
    <source>
        <strain evidence="3">DSM 17101</strain>
    </source>
</reference>
<dbReference type="CDD" id="cd08276">
    <property type="entry name" value="MDR7"/>
    <property type="match status" value="1"/>
</dbReference>
<dbReference type="AlphaFoldDB" id="A0A1H0SX53"/>
<dbReference type="Gene3D" id="3.90.180.10">
    <property type="entry name" value="Medium-chain alcohol dehydrogenases, catalytic domain"/>
    <property type="match status" value="1"/>
</dbReference>
<gene>
    <name evidence="2" type="ORF">SAMN04489708_11399</name>
</gene>
<dbReference type="OrthoDB" id="9787435at2"/>
<dbReference type="InterPro" id="IPR011032">
    <property type="entry name" value="GroES-like_sf"/>
</dbReference>
<dbReference type="SUPFAM" id="SSF50129">
    <property type="entry name" value="GroES-like"/>
    <property type="match status" value="1"/>
</dbReference>
<dbReference type="InterPro" id="IPR052711">
    <property type="entry name" value="Zinc_ADH-like"/>
</dbReference>
<accession>A0A1H0SX53</accession>
<proteinExistence type="predicted"/>
<dbReference type="SUPFAM" id="SSF51735">
    <property type="entry name" value="NAD(P)-binding Rossmann-fold domains"/>
    <property type="match status" value="1"/>
</dbReference>
<sequence>MAHPSTLQRWQFTGYGLEHLARSEAPLPTPGPGQILVRVEAASLNYRDLLIARNTYRWAAPLPFVPASDMAGTVLAVGDGVQRWRGGERVISTFVAGWPDGSAPASSLTLGVPGPGVLASHVVLEADWATAAPDTLDAAQASTLPCAALTAWFALVEEGGLHAGQTVLIHGTGGVALFGLQFARLHGARAVVVSGSAEKRAQALALGAHEVLARDSDWPAEVVRLTGGRGAEQVLETVGGPNIGRSLQALARGGRISVIGVLEGGEMADFTFDAIGRRATIQGISVGHRAALDRMVRAVDVNRIVPVIAAEYGFDEAPAAFAHLARGAFGKVVVRM</sequence>
<name>A0A1H0SX53_9BURK</name>
<dbReference type="Pfam" id="PF00107">
    <property type="entry name" value="ADH_zinc_N"/>
    <property type="match status" value="1"/>
</dbReference>
<protein>
    <submittedName>
        <fullName evidence="2">NADPH:quinone reductase</fullName>
    </submittedName>
</protein>
<evidence type="ECO:0000313" key="3">
    <source>
        <dbReference type="Proteomes" id="UP000199317"/>
    </source>
</evidence>
<evidence type="ECO:0000259" key="1">
    <source>
        <dbReference type="SMART" id="SM00829"/>
    </source>
</evidence>
<dbReference type="SMART" id="SM00829">
    <property type="entry name" value="PKS_ER"/>
    <property type="match status" value="1"/>
</dbReference>
<keyword evidence="3" id="KW-1185">Reference proteome</keyword>
<dbReference type="PANTHER" id="PTHR45033">
    <property type="match status" value="1"/>
</dbReference>
<dbReference type="RefSeq" id="WP_092834815.1">
    <property type="nucleotide sequence ID" value="NZ_CP028290.1"/>
</dbReference>
<dbReference type="InterPro" id="IPR013154">
    <property type="entry name" value="ADH-like_N"/>
</dbReference>
<dbReference type="Pfam" id="PF08240">
    <property type="entry name" value="ADH_N"/>
    <property type="match status" value="1"/>
</dbReference>
<dbReference type="InterPro" id="IPR013149">
    <property type="entry name" value="ADH-like_C"/>
</dbReference>